<gene>
    <name evidence="1" type="ORF">IMCC3135_21465</name>
</gene>
<dbReference type="OrthoDB" id="7362327at2"/>
<name>A0A2Z2NZP8_9GAMM</name>
<evidence type="ECO:0000313" key="1">
    <source>
        <dbReference type="EMBL" id="ASJ74370.1"/>
    </source>
</evidence>
<organism evidence="1 2">
    <name type="scientific">Granulosicoccus antarcticus IMCC3135</name>
    <dbReference type="NCBI Taxonomy" id="1192854"/>
    <lineage>
        <taxon>Bacteria</taxon>
        <taxon>Pseudomonadati</taxon>
        <taxon>Pseudomonadota</taxon>
        <taxon>Gammaproteobacteria</taxon>
        <taxon>Chromatiales</taxon>
        <taxon>Granulosicoccaceae</taxon>
        <taxon>Granulosicoccus</taxon>
    </lineage>
</organism>
<accession>A0A2Z2NZP8</accession>
<dbReference type="RefSeq" id="WP_088919408.1">
    <property type="nucleotide sequence ID" value="NZ_CP018632.1"/>
</dbReference>
<keyword evidence="2" id="KW-1185">Reference proteome</keyword>
<proteinExistence type="predicted"/>
<dbReference type="KEGG" id="gai:IMCC3135_21465"/>
<evidence type="ECO:0000313" key="2">
    <source>
        <dbReference type="Proteomes" id="UP000250079"/>
    </source>
</evidence>
<sequence length="67" mass="7707">MLKGFELQIDFFLPVWRRVVLLLVCFGWAAVEFLTGAPFWGVIFGSLGGYALWQLFLCDWPGNDNQH</sequence>
<dbReference type="EMBL" id="CP018632">
    <property type="protein sequence ID" value="ASJ74370.1"/>
    <property type="molecule type" value="Genomic_DNA"/>
</dbReference>
<reference evidence="1 2" key="1">
    <citation type="submission" date="2016-12" db="EMBL/GenBank/DDBJ databases">
        <authorList>
            <person name="Song W.-J."/>
            <person name="Kurnit D.M."/>
        </authorList>
    </citation>
    <scope>NUCLEOTIDE SEQUENCE [LARGE SCALE GENOMIC DNA]</scope>
    <source>
        <strain evidence="1 2">IMCC3135</strain>
    </source>
</reference>
<dbReference type="Proteomes" id="UP000250079">
    <property type="component" value="Chromosome"/>
</dbReference>
<dbReference type="AlphaFoldDB" id="A0A2Z2NZP8"/>
<evidence type="ECO:0008006" key="3">
    <source>
        <dbReference type="Google" id="ProtNLM"/>
    </source>
</evidence>
<protein>
    <recommendedName>
        <fullName evidence="3">DUF3329 domain-containing protein</fullName>
    </recommendedName>
</protein>